<name>W8W272_9VIRU</name>
<dbReference type="Pfam" id="PF10553">
    <property type="entry name" value="MSV199"/>
    <property type="match status" value="1"/>
</dbReference>
<evidence type="ECO:0000313" key="6">
    <source>
        <dbReference type="Proteomes" id="UP000136450"/>
    </source>
</evidence>
<dbReference type="Proteomes" id="UP000136450">
    <property type="component" value="Segment"/>
</dbReference>
<dbReference type="Pfam" id="PF12299">
    <property type="entry name" value="DUF3627"/>
    <property type="match status" value="1"/>
</dbReference>
<feature type="domain" description="MSV199" evidence="3">
    <location>
        <begin position="1"/>
        <end position="32"/>
    </location>
</feature>
<sequence length="217" mass="25859">MKPDDLKMAIMQLKTKNGDTIRQYYIDLEKLLKLYVEYTLYFNHRESQRKITDLEYKMDEMTKYMRSLGISLETVKDQNEELLDKNNELLDDNKEVKRKLGIAVKDRAPLPDDKKKQERFVLIKRNDEDYMPYYTIRAQDSYTTRRLRTQNELFPKLEILLDFKANPNSKSLYIRIKDKLKDLGVSFEGNNIDLNGVIDEEKLIDEMKVINDSKNNI</sequence>
<dbReference type="InterPro" id="IPR018879">
    <property type="entry name" value="MSV199_dom"/>
</dbReference>
<reference evidence="5 6" key="1">
    <citation type="submission" date="2013-03" db="EMBL/GenBank/DDBJ databases">
        <title>Genomic and evolutionary features of invertebrate iridoviruse.</title>
        <authorList>
            <person name="Piegu B."/>
            <person name="Guizard S."/>
            <person name="Bideshi D."/>
            <person name="Spears T."/>
            <person name="Federici B."/>
            <person name="Bigot Y."/>
        </authorList>
    </citation>
    <scope>NUCLEOTIDE SEQUENCE [LARGE SCALE GENOMIC DNA]</scope>
</reference>
<dbReference type="InterPro" id="IPR022549">
    <property type="entry name" value="DUF3627"/>
</dbReference>
<feature type="coiled-coil region" evidence="2">
    <location>
        <begin position="72"/>
        <end position="99"/>
    </location>
</feature>
<dbReference type="RefSeq" id="YP_009010425.1">
    <property type="nucleotide sequence ID" value="NC_023611.1"/>
</dbReference>
<evidence type="ECO:0000259" key="4">
    <source>
        <dbReference type="Pfam" id="PF12299"/>
    </source>
</evidence>
<protein>
    <submittedName>
        <fullName evidence="5">Uncharacterized protein</fullName>
    </submittedName>
</protein>
<dbReference type="EMBL" id="HF920636">
    <property type="protein sequence ID" value="CCV02326.1"/>
    <property type="molecule type" value="Genomic_DNA"/>
</dbReference>
<evidence type="ECO:0000256" key="2">
    <source>
        <dbReference type="SAM" id="Coils"/>
    </source>
</evidence>
<gene>
    <name evidence="5" type="primary">131R</name>
    <name evidence="5" type="ORF">IIV30_131R</name>
</gene>
<organism evidence="5 6">
    <name type="scientific">Invertebrate iridescent virus 30</name>
    <dbReference type="NCBI Taxonomy" id="345585"/>
    <lineage>
        <taxon>Viruses</taxon>
        <taxon>Varidnaviria</taxon>
        <taxon>Bamfordvirae</taxon>
        <taxon>Nucleocytoviricota</taxon>
        <taxon>Megaviricetes</taxon>
        <taxon>Pimascovirales</taxon>
        <taxon>Pimascovirales incertae sedis</taxon>
        <taxon>Iridoviridae</taxon>
        <taxon>Betairidovirinae</taxon>
        <taxon>Chloriridovirus</taxon>
        <taxon>Chloriridovirus simulium1</taxon>
        <taxon>Invertebrate iridescent virus 22</taxon>
    </lineage>
</organism>
<accession>W8W272</accession>
<proteinExistence type="predicted"/>
<keyword evidence="1 2" id="KW-0175">Coiled coil</keyword>
<evidence type="ECO:0000313" key="5">
    <source>
        <dbReference type="EMBL" id="CCV02326.1"/>
    </source>
</evidence>
<dbReference type="KEGG" id="vg:18501325"/>
<dbReference type="GeneID" id="18501325"/>
<dbReference type="OrthoDB" id="13638at10239"/>
<evidence type="ECO:0000256" key="1">
    <source>
        <dbReference type="ARBA" id="ARBA00023054"/>
    </source>
</evidence>
<evidence type="ECO:0000259" key="3">
    <source>
        <dbReference type="Pfam" id="PF10553"/>
    </source>
</evidence>
<feature type="domain" description="DUF3627" evidence="4">
    <location>
        <begin position="96"/>
        <end position="185"/>
    </location>
</feature>